<comment type="caution">
    <text evidence="6">The sequence shown here is derived from an EMBL/GenBank/DDBJ whole genome shotgun (WGS) entry which is preliminary data.</text>
</comment>
<dbReference type="InterPro" id="IPR013428">
    <property type="entry name" value="Membrane-bound_put_N"/>
</dbReference>
<dbReference type="Pfam" id="PF23500">
    <property type="entry name" value="DUF7133"/>
    <property type="match status" value="1"/>
</dbReference>
<evidence type="ECO:0000256" key="3">
    <source>
        <dbReference type="ARBA" id="ARBA00023004"/>
    </source>
</evidence>
<dbReference type="SUPFAM" id="SSF48371">
    <property type="entry name" value="ARM repeat"/>
    <property type="match status" value="1"/>
</dbReference>
<dbReference type="Gene3D" id="1.25.10.10">
    <property type="entry name" value="Leucine-rich Repeat Variant"/>
    <property type="match status" value="1"/>
</dbReference>
<organism evidence="6 7">
    <name type="scientific">Rubritalea spongiae</name>
    <dbReference type="NCBI Taxonomy" id="430797"/>
    <lineage>
        <taxon>Bacteria</taxon>
        <taxon>Pseudomonadati</taxon>
        <taxon>Verrucomicrobiota</taxon>
        <taxon>Verrucomicrobiia</taxon>
        <taxon>Verrucomicrobiales</taxon>
        <taxon>Rubritaleaceae</taxon>
        <taxon>Rubritalea</taxon>
    </lineage>
</organism>
<dbReference type="InterPro" id="IPR016024">
    <property type="entry name" value="ARM-type_fold"/>
</dbReference>
<accession>A0ABW5E1N6</accession>
<dbReference type="InterPro" id="IPR011041">
    <property type="entry name" value="Quinoprot_gluc/sorb_DH_b-prop"/>
</dbReference>
<dbReference type="Gene3D" id="2.120.10.30">
    <property type="entry name" value="TolB, C-terminal domain"/>
    <property type="match status" value="1"/>
</dbReference>
<dbReference type="PANTHER" id="PTHR33546">
    <property type="entry name" value="LARGE, MULTIFUNCTIONAL SECRETED PROTEIN-RELATED"/>
    <property type="match status" value="1"/>
</dbReference>
<evidence type="ECO:0000313" key="7">
    <source>
        <dbReference type="Proteomes" id="UP001597297"/>
    </source>
</evidence>
<dbReference type="InterPro" id="IPR009056">
    <property type="entry name" value="Cyt_c-like_dom"/>
</dbReference>
<dbReference type="InterPro" id="IPR011989">
    <property type="entry name" value="ARM-like"/>
</dbReference>
<dbReference type="InterPro" id="IPR055557">
    <property type="entry name" value="DUF7133"/>
</dbReference>
<evidence type="ECO:0000256" key="4">
    <source>
        <dbReference type="PROSITE-ProRule" id="PRU00433"/>
    </source>
</evidence>
<name>A0ABW5E1N6_9BACT</name>
<keyword evidence="1 4" id="KW-0349">Heme</keyword>
<gene>
    <name evidence="6" type="ORF">ACFSQZ_07415</name>
</gene>
<dbReference type="Pfam" id="PF13646">
    <property type="entry name" value="HEAT_2"/>
    <property type="match status" value="1"/>
</dbReference>
<dbReference type="InterPro" id="IPR036909">
    <property type="entry name" value="Cyt_c-like_dom_sf"/>
</dbReference>
<dbReference type="InterPro" id="IPR013427">
    <property type="entry name" value="Haem-bd_dom_put"/>
</dbReference>
<reference evidence="7" key="1">
    <citation type="journal article" date="2019" name="Int. J. Syst. Evol. Microbiol.">
        <title>The Global Catalogue of Microorganisms (GCM) 10K type strain sequencing project: providing services to taxonomists for standard genome sequencing and annotation.</title>
        <authorList>
            <consortium name="The Broad Institute Genomics Platform"/>
            <consortium name="The Broad Institute Genome Sequencing Center for Infectious Disease"/>
            <person name="Wu L."/>
            <person name="Ma J."/>
        </authorList>
    </citation>
    <scope>NUCLEOTIDE SEQUENCE [LARGE SCALE GENOMIC DNA]</scope>
    <source>
        <strain evidence="7">JCM 16545</strain>
    </source>
</reference>
<protein>
    <submittedName>
        <fullName evidence="6">PVC-type heme-binding CxxCH protein</fullName>
    </submittedName>
</protein>
<evidence type="ECO:0000256" key="2">
    <source>
        <dbReference type="ARBA" id="ARBA00022723"/>
    </source>
</evidence>
<dbReference type="PROSITE" id="PS51007">
    <property type="entry name" value="CYTC"/>
    <property type="match status" value="1"/>
</dbReference>
<keyword evidence="2 4" id="KW-0479">Metal-binding</keyword>
<evidence type="ECO:0000256" key="1">
    <source>
        <dbReference type="ARBA" id="ARBA00022617"/>
    </source>
</evidence>
<sequence>MHITKITSTIVAGVILTLPTDLMAYKRDKNIIKITHSNRKDPFSVEEELASFKLPEGFVIELVASEENGVINPIDLTFDDAGRLWTQTAEMYPMDPFGNTPNRTIRAKVGNPNDKLWKQPEYLRLKRLYKLEERGTDRILLIDDPTKKVEGEIPVVAEGLTMPQSILPYKNGVYVAHGSEMLYMEDADGDGKFEKPKTVLTGFSFIDSHTMSHTLVRGPGGWIHFSHGAMNLGEVTAVASGEKQQINYSKIARFSLDGKKIELVSSGLNNIWGFQLRADGQWYGTEANDKSHSVVPMEPGTGFLGIGNDKIRSYQPMVPVVHPFRVGGTGISGLAFSDDDANTFPEEWRNVAFLANPITNTINTVRVERDADGNIVGTHLDDLLKSSDEWFRPVNIEFGPDGCLYIADWYNKIVSHNELPRTDPTRDKSHGRIWRIRHESQKPIDVPNLIETKDEDLAKHLLGPTRWEKRAAWHQIADRQVKSLLPEIKKIAADTNNTVSTRVHAIWAFESLGEFDEAFVAPLLRDENHNIRREAIRSLASFELSAGTVVKLLQPLVEDKNCMVRSQVIRTLEEVQIDDPAIVELIVSTIKPDIPGNSLGGAYERSFERYLARKALETYPETLSAFLNSDKAIEYPVGSLLWASQAMGAKDTSKVFAKFWKMRGDEAMDDETFVSVVALLKDKNILKVVEPDFKNPKNFSSLLKLAVDNQSRVDSRNLAAVMTPALKAGIKSESAEGQALTMQVAAMIKSQAISKEVKAIAASTNDAGLIDAALPVLALDAKANEKLYKELAQKQSLPFMARLKVMDALNRVNGKEGTAVLEDTLKAESSADKASVAKLFSQSAAGAKTLMHLYANKLIAASDFDLSSAERVRAYLKKDKNANDVFAAAKKAEDERVAKLDAKVDQFMKAAQTLKGNPAVGQALFGSCLTCHAVGDQGYDIAPALDGSATRELHALITAIVKPDVAVEGGYNLHRVTRKDGTVVEGYLYQDNDFGMTIAQRGNQKTFIPKSDIKSEGSVTGKSFMPSEFDQWQDQMMVDLISYIKTLN</sequence>
<dbReference type="Proteomes" id="UP001597297">
    <property type="component" value="Unassembled WGS sequence"/>
</dbReference>
<dbReference type="Gene3D" id="1.10.760.10">
    <property type="entry name" value="Cytochrome c-like domain"/>
    <property type="match status" value="1"/>
</dbReference>
<evidence type="ECO:0000313" key="6">
    <source>
        <dbReference type="EMBL" id="MFD2276292.1"/>
    </source>
</evidence>
<dbReference type="NCBIfam" id="TIGR02604">
    <property type="entry name" value="Piru_Ver_Nterm"/>
    <property type="match status" value="1"/>
</dbReference>
<feature type="domain" description="Cytochrome c" evidence="5">
    <location>
        <begin position="916"/>
        <end position="1048"/>
    </location>
</feature>
<dbReference type="PANTHER" id="PTHR33546:SF1">
    <property type="entry name" value="LARGE, MULTIFUNCTIONAL SECRETED PROTEIN"/>
    <property type="match status" value="1"/>
</dbReference>
<dbReference type="NCBIfam" id="TIGR02603">
    <property type="entry name" value="CxxCH_TIGR02603"/>
    <property type="match status" value="1"/>
</dbReference>
<evidence type="ECO:0000259" key="5">
    <source>
        <dbReference type="PROSITE" id="PS51007"/>
    </source>
</evidence>
<dbReference type="SUPFAM" id="SSF50952">
    <property type="entry name" value="Soluble quinoprotein glucose dehydrogenase"/>
    <property type="match status" value="1"/>
</dbReference>
<keyword evidence="7" id="KW-1185">Reference proteome</keyword>
<dbReference type="SUPFAM" id="SSF46626">
    <property type="entry name" value="Cytochrome c"/>
    <property type="match status" value="1"/>
</dbReference>
<proteinExistence type="predicted"/>
<dbReference type="RefSeq" id="WP_377094367.1">
    <property type="nucleotide sequence ID" value="NZ_JBHSJM010000001.1"/>
</dbReference>
<keyword evidence="3 4" id="KW-0408">Iron</keyword>
<dbReference type="InterPro" id="IPR011042">
    <property type="entry name" value="6-blade_b-propeller_TolB-like"/>
</dbReference>
<dbReference type="EMBL" id="JBHUJC010000020">
    <property type="protein sequence ID" value="MFD2276292.1"/>
    <property type="molecule type" value="Genomic_DNA"/>
</dbReference>